<evidence type="ECO:0000313" key="2">
    <source>
        <dbReference type="Proteomes" id="UP000276133"/>
    </source>
</evidence>
<dbReference type="Proteomes" id="UP000276133">
    <property type="component" value="Unassembled WGS sequence"/>
</dbReference>
<evidence type="ECO:0008006" key="3">
    <source>
        <dbReference type="Google" id="ProtNLM"/>
    </source>
</evidence>
<gene>
    <name evidence="1" type="ORF">BpHYR1_014798</name>
</gene>
<organism evidence="1 2">
    <name type="scientific">Brachionus plicatilis</name>
    <name type="common">Marine rotifer</name>
    <name type="synonym">Brachionus muelleri</name>
    <dbReference type="NCBI Taxonomy" id="10195"/>
    <lineage>
        <taxon>Eukaryota</taxon>
        <taxon>Metazoa</taxon>
        <taxon>Spiralia</taxon>
        <taxon>Gnathifera</taxon>
        <taxon>Rotifera</taxon>
        <taxon>Eurotatoria</taxon>
        <taxon>Monogononta</taxon>
        <taxon>Pseudotrocha</taxon>
        <taxon>Ploima</taxon>
        <taxon>Brachionidae</taxon>
        <taxon>Brachionus</taxon>
    </lineage>
</organism>
<reference evidence="1 2" key="1">
    <citation type="journal article" date="2018" name="Sci. Rep.">
        <title>Genomic signatures of local adaptation to the degree of environmental predictability in rotifers.</title>
        <authorList>
            <person name="Franch-Gras L."/>
            <person name="Hahn C."/>
            <person name="Garcia-Roger E.M."/>
            <person name="Carmona M.J."/>
            <person name="Serra M."/>
            <person name="Gomez A."/>
        </authorList>
    </citation>
    <scope>NUCLEOTIDE SEQUENCE [LARGE SCALE GENOMIC DNA]</scope>
    <source>
        <strain evidence="1">HYR1</strain>
    </source>
</reference>
<proteinExistence type="predicted"/>
<evidence type="ECO:0000313" key="1">
    <source>
        <dbReference type="EMBL" id="RNA38769.1"/>
    </source>
</evidence>
<keyword evidence="2" id="KW-1185">Reference proteome</keyword>
<protein>
    <recommendedName>
        <fullName evidence="3">RNA-directed DNA polymerase from mobile element jockey-like</fullName>
    </recommendedName>
</protein>
<accession>A0A3M7SST4</accession>
<dbReference type="AlphaFoldDB" id="A0A3M7SST4"/>
<name>A0A3M7SST4_BRAPC</name>
<dbReference type="EMBL" id="REGN01000826">
    <property type="protein sequence ID" value="RNA38769.1"/>
    <property type="molecule type" value="Genomic_DNA"/>
</dbReference>
<sequence length="98" mass="11245">MGPEVKYRKNSVCVIKKTLNPTLLGIKLDPGLTFKPHLENILKLDLLKILSSRNYSLNFKHLITVNKLVVMSLIQYSMIPFIACNETIKKSFQPSYYS</sequence>
<comment type="caution">
    <text evidence="1">The sequence shown here is derived from an EMBL/GenBank/DDBJ whole genome shotgun (WGS) entry which is preliminary data.</text>
</comment>